<organism evidence="2 3">
    <name type="scientific">Ceratopteris richardii</name>
    <name type="common">Triangle waterfern</name>
    <dbReference type="NCBI Taxonomy" id="49495"/>
    <lineage>
        <taxon>Eukaryota</taxon>
        <taxon>Viridiplantae</taxon>
        <taxon>Streptophyta</taxon>
        <taxon>Embryophyta</taxon>
        <taxon>Tracheophyta</taxon>
        <taxon>Polypodiopsida</taxon>
        <taxon>Polypodiidae</taxon>
        <taxon>Polypodiales</taxon>
        <taxon>Pteridineae</taxon>
        <taxon>Pteridaceae</taxon>
        <taxon>Parkerioideae</taxon>
        <taxon>Ceratopteris</taxon>
    </lineage>
</organism>
<dbReference type="EMBL" id="CM035413">
    <property type="protein sequence ID" value="KAH7431234.1"/>
    <property type="molecule type" value="Genomic_DNA"/>
</dbReference>
<feature type="signal peptide" evidence="1">
    <location>
        <begin position="1"/>
        <end position="21"/>
    </location>
</feature>
<accession>A0A8T2UD79</accession>
<sequence length="85" mass="9499">MRGLLRFGASSFFCYALSVTGEKVCRGGTSNHKKGLFWFFRRGDVSRCIGANCCLVVYAGTLRGGTPSKHSFCDERKVRFHVLML</sequence>
<evidence type="ECO:0008006" key="4">
    <source>
        <dbReference type="Google" id="ProtNLM"/>
    </source>
</evidence>
<keyword evidence="3" id="KW-1185">Reference proteome</keyword>
<gene>
    <name evidence="2" type="ORF">KP509_08G038500</name>
</gene>
<feature type="chain" id="PRO_5035729196" description="Secreted protein" evidence="1">
    <location>
        <begin position="22"/>
        <end position="85"/>
    </location>
</feature>
<dbReference type="AlphaFoldDB" id="A0A8T2UD79"/>
<evidence type="ECO:0000256" key="1">
    <source>
        <dbReference type="SAM" id="SignalP"/>
    </source>
</evidence>
<comment type="caution">
    <text evidence="2">The sequence shown here is derived from an EMBL/GenBank/DDBJ whole genome shotgun (WGS) entry which is preliminary data.</text>
</comment>
<reference evidence="2" key="1">
    <citation type="submission" date="2021-08" db="EMBL/GenBank/DDBJ databases">
        <title>WGS assembly of Ceratopteris richardii.</title>
        <authorList>
            <person name="Marchant D.B."/>
            <person name="Chen G."/>
            <person name="Jenkins J."/>
            <person name="Shu S."/>
            <person name="Leebens-Mack J."/>
            <person name="Grimwood J."/>
            <person name="Schmutz J."/>
            <person name="Soltis P."/>
            <person name="Soltis D."/>
            <person name="Chen Z.-H."/>
        </authorList>
    </citation>
    <scope>NUCLEOTIDE SEQUENCE</scope>
    <source>
        <strain evidence="2">Whitten #5841</strain>
        <tissue evidence="2">Leaf</tissue>
    </source>
</reference>
<dbReference type="Proteomes" id="UP000825935">
    <property type="component" value="Chromosome 8"/>
</dbReference>
<keyword evidence="1" id="KW-0732">Signal</keyword>
<proteinExistence type="predicted"/>
<protein>
    <recommendedName>
        <fullName evidence="4">Secreted protein</fullName>
    </recommendedName>
</protein>
<evidence type="ECO:0000313" key="3">
    <source>
        <dbReference type="Proteomes" id="UP000825935"/>
    </source>
</evidence>
<evidence type="ECO:0000313" key="2">
    <source>
        <dbReference type="EMBL" id="KAH7431234.1"/>
    </source>
</evidence>
<name>A0A8T2UD79_CERRI</name>